<dbReference type="STRING" id="349521.HCH_01013"/>
<dbReference type="KEGG" id="hch:HCH_01013"/>
<dbReference type="eggNOG" id="COG1309">
    <property type="taxonomic scope" value="Bacteria"/>
</dbReference>
<dbReference type="PROSITE" id="PS50977">
    <property type="entry name" value="HTH_TETR_2"/>
    <property type="match status" value="1"/>
</dbReference>
<keyword evidence="1 2" id="KW-0238">DNA-binding</keyword>
<dbReference type="InterPro" id="IPR025722">
    <property type="entry name" value="TetR"/>
</dbReference>
<dbReference type="PANTHER" id="PTHR43479">
    <property type="entry name" value="ACREF/ENVCD OPERON REPRESSOR-RELATED"/>
    <property type="match status" value="1"/>
</dbReference>
<dbReference type="PRINTS" id="PR00455">
    <property type="entry name" value="HTHTETR"/>
</dbReference>
<dbReference type="SUPFAM" id="SSF46689">
    <property type="entry name" value="Homeodomain-like"/>
    <property type="match status" value="1"/>
</dbReference>
<dbReference type="InterPro" id="IPR050624">
    <property type="entry name" value="HTH-type_Tx_Regulator"/>
</dbReference>
<feature type="DNA-binding region" description="H-T-H motif" evidence="2">
    <location>
        <begin position="24"/>
        <end position="43"/>
    </location>
</feature>
<sequence>MNTREKIILASLDLFNERGERNVTTNHIASHLGISPGNLYYHFRNKTDIIYEIFLQYQLLVNHYLQAPEGRPLTVEDQFDYLESVFDGLWSYRFFHRDLEHYLESDERLKTDYRKFTQRCIGSVVNIIQGMELSGILRPVSDHLRRSLALNVWLVVTNWMSFLKTAADEESALIRKDTLKHGIYQVICLETPYLQPAFYDQVTGLQQNYSPSVLNDLGL</sequence>
<dbReference type="PANTHER" id="PTHR43479:SF12">
    <property type="entry name" value="TRANSCRIPTIONAL REGULATORY PROTEIN"/>
    <property type="match status" value="1"/>
</dbReference>
<dbReference type="AlphaFoldDB" id="Q2SN76"/>
<gene>
    <name evidence="4" type="ordered locus">HCH_01013</name>
</gene>
<evidence type="ECO:0000313" key="4">
    <source>
        <dbReference type="EMBL" id="ABC27898.1"/>
    </source>
</evidence>
<dbReference type="EMBL" id="CP000155">
    <property type="protein sequence ID" value="ABC27898.1"/>
    <property type="molecule type" value="Genomic_DNA"/>
</dbReference>
<evidence type="ECO:0000313" key="5">
    <source>
        <dbReference type="Proteomes" id="UP000000238"/>
    </source>
</evidence>
<dbReference type="OrthoDB" id="5816932at2"/>
<name>Q2SN76_HAHCH</name>
<dbReference type="RefSeq" id="WP_011394973.1">
    <property type="nucleotide sequence ID" value="NC_007645.1"/>
</dbReference>
<dbReference type="InterPro" id="IPR009057">
    <property type="entry name" value="Homeodomain-like_sf"/>
</dbReference>
<reference evidence="4 5" key="1">
    <citation type="journal article" date="2005" name="Nucleic Acids Res.">
        <title>Genomic blueprint of Hahella chejuensis, a marine microbe producing an algicidal agent.</title>
        <authorList>
            <person name="Jeong H."/>
            <person name="Yim J.H."/>
            <person name="Lee C."/>
            <person name="Choi S.-H."/>
            <person name="Park Y.K."/>
            <person name="Yoon S.H."/>
            <person name="Hur C.-G."/>
            <person name="Kang H.-Y."/>
            <person name="Kim D."/>
            <person name="Lee H.H."/>
            <person name="Park K.H."/>
            <person name="Park S.-H."/>
            <person name="Park H.-S."/>
            <person name="Lee H.K."/>
            <person name="Oh T.K."/>
            <person name="Kim J.F."/>
        </authorList>
    </citation>
    <scope>NUCLEOTIDE SEQUENCE [LARGE SCALE GENOMIC DNA]</scope>
    <source>
        <strain evidence="4 5">KCTC 2396</strain>
    </source>
</reference>
<dbReference type="HOGENOM" id="CLU_091262_0_0_6"/>
<feature type="domain" description="HTH tetR-type" evidence="3">
    <location>
        <begin position="1"/>
        <end position="61"/>
    </location>
</feature>
<dbReference type="Pfam" id="PF13972">
    <property type="entry name" value="TetR"/>
    <property type="match status" value="1"/>
</dbReference>
<protein>
    <submittedName>
        <fullName evidence="4">Transcriptional regulator</fullName>
    </submittedName>
</protein>
<evidence type="ECO:0000259" key="3">
    <source>
        <dbReference type="PROSITE" id="PS50977"/>
    </source>
</evidence>
<organism evidence="4 5">
    <name type="scientific">Hahella chejuensis (strain KCTC 2396)</name>
    <dbReference type="NCBI Taxonomy" id="349521"/>
    <lineage>
        <taxon>Bacteria</taxon>
        <taxon>Pseudomonadati</taxon>
        <taxon>Pseudomonadota</taxon>
        <taxon>Gammaproteobacteria</taxon>
        <taxon>Oceanospirillales</taxon>
        <taxon>Hahellaceae</taxon>
        <taxon>Hahella</taxon>
    </lineage>
</organism>
<dbReference type="GO" id="GO:0003677">
    <property type="term" value="F:DNA binding"/>
    <property type="evidence" value="ECO:0007669"/>
    <property type="project" value="UniProtKB-UniRule"/>
</dbReference>
<keyword evidence="5" id="KW-1185">Reference proteome</keyword>
<dbReference type="Gene3D" id="1.10.357.10">
    <property type="entry name" value="Tetracycline Repressor, domain 2"/>
    <property type="match status" value="1"/>
</dbReference>
<evidence type="ECO:0000256" key="1">
    <source>
        <dbReference type="ARBA" id="ARBA00023125"/>
    </source>
</evidence>
<proteinExistence type="predicted"/>
<evidence type="ECO:0000256" key="2">
    <source>
        <dbReference type="PROSITE-ProRule" id="PRU00335"/>
    </source>
</evidence>
<dbReference type="InterPro" id="IPR001647">
    <property type="entry name" value="HTH_TetR"/>
</dbReference>
<dbReference type="Proteomes" id="UP000000238">
    <property type="component" value="Chromosome"/>
</dbReference>
<dbReference type="Pfam" id="PF00440">
    <property type="entry name" value="TetR_N"/>
    <property type="match status" value="1"/>
</dbReference>
<accession>Q2SN76</accession>